<sequence>MAPPARAGHFGSSRIIYFEIEINITLSRRLEAPFEAARNLPGMATDRGQAIALKTGRHPARPVTGYFMDAIDRVNISLTALRITHQFNISSSGFGMIGRSRLRKRRTPS</sequence>
<evidence type="ECO:0000313" key="2">
    <source>
        <dbReference type="Proteomes" id="UP000578030"/>
    </source>
</evidence>
<reference evidence="1 2" key="1">
    <citation type="submission" date="2020-04" db="EMBL/GenBank/DDBJ databases">
        <title>Description of novel Gluconacetobacter.</title>
        <authorList>
            <person name="Sombolestani A."/>
        </authorList>
    </citation>
    <scope>NUCLEOTIDE SEQUENCE [LARGE SCALE GENOMIC DNA]</scope>
    <source>
        <strain evidence="1 2">LMG 27802</strain>
    </source>
</reference>
<accession>A0A7W4K9Z4</accession>
<evidence type="ECO:0000313" key="1">
    <source>
        <dbReference type="EMBL" id="MBB2203025.1"/>
    </source>
</evidence>
<protein>
    <submittedName>
        <fullName evidence="1">Uncharacterized protein</fullName>
    </submittedName>
</protein>
<gene>
    <name evidence="1" type="ORF">HLH28_15850</name>
</gene>
<dbReference type="Proteomes" id="UP000578030">
    <property type="component" value="Unassembled WGS sequence"/>
</dbReference>
<organism evidence="1 2">
    <name type="scientific">Gluconacetobacter tumulisoli</name>
    <dbReference type="NCBI Taxonomy" id="1286189"/>
    <lineage>
        <taxon>Bacteria</taxon>
        <taxon>Pseudomonadati</taxon>
        <taxon>Pseudomonadota</taxon>
        <taxon>Alphaproteobacteria</taxon>
        <taxon>Acetobacterales</taxon>
        <taxon>Acetobacteraceae</taxon>
        <taxon>Gluconacetobacter</taxon>
    </lineage>
</organism>
<comment type="caution">
    <text evidence="1">The sequence shown here is derived from an EMBL/GenBank/DDBJ whole genome shotgun (WGS) entry which is preliminary data.</text>
</comment>
<dbReference type="EMBL" id="JABEQM010000017">
    <property type="protein sequence ID" value="MBB2203025.1"/>
    <property type="molecule type" value="Genomic_DNA"/>
</dbReference>
<dbReference type="AlphaFoldDB" id="A0A7W4K9Z4"/>
<name>A0A7W4K9Z4_9PROT</name>
<keyword evidence="2" id="KW-1185">Reference proteome</keyword>
<dbReference type="RefSeq" id="WP_182960962.1">
    <property type="nucleotide sequence ID" value="NZ_JABEQM010000017.1"/>
</dbReference>
<proteinExistence type="predicted"/>